<dbReference type="InterPro" id="IPR029479">
    <property type="entry name" value="Nitroreductase"/>
</dbReference>
<feature type="domain" description="Nitroreductase" evidence="1">
    <location>
        <begin position="56"/>
        <end position="140"/>
    </location>
</feature>
<sequence>MTISDVIKKRRTIKSFKPDPVRESELLFWLETASYAPNHRLNEPWEILIVGAETRSKLNHKKDFGGAPVVLAILSKPAGTPFERDENVMAVSCFVQNFMLAAHEAGAGVYWSSMGNLPQNRDILGVAPEYDVVGVLGIGYPAEVPAAKPRTPIASKISYLA</sequence>
<reference evidence="2 3" key="1">
    <citation type="submission" date="2018-07" db="EMBL/GenBank/DDBJ databases">
        <title>Genomic Encyclopedia of Type Strains, Phase III (KMG-III): the genomes of soil and plant-associated and newly described type strains.</title>
        <authorList>
            <person name="Whitman W."/>
        </authorList>
    </citation>
    <scope>NUCLEOTIDE SEQUENCE [LARGE SCALE GENOMIC DNA]</scope>
    <source>
        <strain evidence="2 3">CECT 8333</strain>
    </source>
</reference>
<accession>A0A369BRX0</accession>
<dbReference type="Pfam" id="PF00881">
    <property type="entry name" value="Nitroreductase"/>
    <property type="match status" value="1"/>
</dbReference>
<dbReference type="RefSeq" id="WP_114495633.1">
    <property type="nucleotide sequence ID" value="NZ_QPJW01000001.1"/>
</dbReference>
<proteinExistence type="predicted"/>
<dbReference type="OrthoDB" id="9804207at2"/>
<evidence type="ECO:0000313" key="2">
    <source>
        <dbReference type="EMBL" id="RCX23795.1"/>
    </source>
</evidence>
<dbReference type="EMBL" id="QPJW01000001">
    <property type="protein sequence ID" value="RCX23795.1"/>
    <property type="molecule type" value="Genomic_DNA"/>
</dbReference>
<dbReference type="GO" id="GO:0016491">
    <property type="term" value="F:oxidoreductase activity"/>
    <property type="evidence" value="ECO:0007669"/>
    <property type="project" value="InterPro"/>
</dbReference>
<gene>
    <name evidence="2" type="ORF">DFP94_1011397</name>
</gene>
<dbReference type="InterPro" id="IPR052530">
    <property type="entry name" value="NAD(P)H_nitroreductase"/>
</dbReference>
<dbReference type="Proteomes" id="UP000253090">
    <property type="component" value="Unassembled WGS sequence"/>
</dbReference>
<comment type="caution">
    <text evidence="2">The sequence shown here is derived from an EMBL/GenBank/DDBJ whole genome shotgun (WGS) entry which is preliminary data.</text>
</comment>
<organism evidence="2 3">
    <name type="scientific">Fontibacillus phaseoli</name>
    <dbReference type="NCBI Taxonomy" id="1416533"/>
    <lineage>
        <taxon>Bacteria</taxon>
        <taxon>Bacillati</taxon>
        <taxon>Bacillota</taxon>
        <taxon>Bacilli</taxon>
        <taxon>Bacillales</taxon>
        <taxon>Paenibacillaceae</taxon>
        <taxon>Fontibacillus</taxon>
    </lineage>
</organism>
<evidence type="ECO:0000313" key="3">
    <source>
        <dbReference type="Proteomes" id="UP000253090"/>
    </source>
</evidence>
<dbReference type="PANTHER" id="PTHR43821">
    <property type="entry name" value="NAD(P)H NITROREDUCTASE YDJA-RELATED"/>
    <property type="match status" value="1"/>
</dbReference>
<keyword evidence="3" id="KW-1185">Reference proteome</keyword>
<dbReference type="SUPFAM" id="SSF55469">
    <property type="entry name" value="FMN-dependent nitroreductase-like"/>
    <property type="match status" value="1"/>
</dbReference>
<dbReference type="PANTHER" id="PTHR43821:SF1">
    <property type="entry name" value="NAD(P)H NITROREDUCTASE YDJA-RELATED"/>
    <property type="match status" value="1"/>
</dbReference>
<evidence type="ECO:0000259" key="1">
    <source>
        <dbReference type="Pfam" id="PF00881"/>
    </source>
</evidence>
<dbReference type="AlphaFoldDB" id="A0A369BRX0"/>
<dbReference type="InterPro" id="IPR000415">
    <property type="entry name" value="Nitroreductase-like"/>
</dbReference>
<name>A0A369BRX0_9BACL</name>
<protein>
    <submittedName>
        <fullName evidence="2">Nitroreductase</fullName>
    </submittedName>
</protein>
<dbReference type="Gene3D" id="3.40.109.10">
    <property type="entry name" value="NADH Oxidase"/>
    <property type="match status" value="1"/>
</dbReference>